<comment type="caution">
    <text evidence="10">The sequence shown here is derived from an EMBL/GenBank/DDBJ whole genome shotgun (WGS) entry which is preliminary data.</text>
</comment>
<comment type="catalytic activity">
    <reaction evidence="1">
        <text>Endonucleolytic cleavage to 5'-phosphomonoester.</text>
        <dbReference type="EC" id="3.1.26.4"/>
    </reaction>
</comment>
<dbReference type="GO" id="GO:0046872">
    <property type="term" value="F:metal ion binding"/>
    <property type="evidence" value="ECO:0007669"/>
    <property type="project" value="UniProtKB-KW"/>
</dbReference>
<reference evidence="10" key="1">
    <citation type="submission" date="2021-07" db="EMBL/GenBank/DDBJ databases">
        <authorList>
            <person name="Durling M."/>
        </authorList>
    </citation>
    <scope>NUCLEOTIDE SEQUENCE</scope>
</reference>
<dbReference type="Gene3D" id="3.30.420.10">
    <property type="entry name" value="Ribonuclease H-like superfamily/Ribonuclease H"/>
    <property type="match status" value="1"/>
</dbReference>
<dbReference type="PROSITE" id="PS50879">
    <property type="entry name" value="RNASE_H_1"/>
    <property type="match status" value="1"/>
</dbReference>
<organism evidence="10 11">
    <name type="scientific">Hymenoscyphus albidus</name>
    <dbReference type="NCBI Taxonomy" id="595503"/>
    <lineage>
        <taxon>Eukaryota</taxon>
        <taxon>Fungi</taxon>
        <taxon>Dikarya</taxon>
        <taxon>Ascomycota</taxon>
        <taxon>Pezizomycotina</taxon>
        <taxon>Leotiomycetes</taxon>
        <taxon>Helotiales</taxon>
        <taxon>Helotiaceae</taxon>
        <taxon>Hymenoscyphus</taxon>
    </lineage>
</organism>
<dbReference type="PANTHER" id="PTHR10642:SF26">
    <property type="entry name" value="RIBONUCLEASE H1"/>
    <property type="match status" value="1"/>
</dbReference>
<dbReference type="GO" id="GO:0003676">
    <property type="term" value="F:nucleic acid binding"/>
    <property type="evidence" value="ECO:0007669"/>
    <property type="project" value="InterPro"/>
</dbReference>
<evidence type="ECO:0000256" key="8">
    <source>
        <dbReference type="SAM" id="MobiDB-lite"/>
    </source>
</evidence>
<dbReference type="Proteomes" id="UP000701801">
    <property type="component" value="Unassembled WGS sequence"/>
</dbReference>
<feature type="compositionally biased region" description="Acidic residues" evidence="8">
    <location>
        <begin position="508"/>
        <end position="522"/>
    </location>
</feature>
<protein>
    <recommendedName>
        <fullName evidence="3">ribonuclease H</fullName>
        <ecNumber evidence="3">3.1.26.4</ecNumber>
    </recommendedName>
</protein>
<gene>
    <name evidence="10" type="ORF">HYALB_00002509</name>
</gene>
<dbReference type="InterPro" id="IPR002156">
    <property type="entry name" value="RNaseH_domain"/>
</dbReference>
<evidence type="ECO:0000256" key="4">
    <source>
        <dbReference type="ARBA" id="ARBA00022722"/>
    </source>
</evidence>
<evidence type="ECO:0000256" key="2">
    <source>
        <dbReference type="ARBA" id="ARBA00005300"/>
    </source>
</evidence>
<evidence type="ECO:0000313" key="11">
    <source>
        <dbReference type="Proteomes" id="UP000701801"/>
    </source>
</evidence>
<dbReference type="Pfam" id="PF00075">
    <property type="entry name" value="RNase_H"/>
    <property type="match status" value="1"/>
</dbReference>
<keyword evidence="6" id="KW-0255">Endonuclease</keyword>
<name>A0A9N9LT51_9HELO</name>
<keyword evidence="4" id="KW-0540">Nuclease</keyword>
<dbReference type="EMBL" id="CAJVRM010000307">
    <property type="protein sequence ID" value="CAG8979383.1"/>
    <property type="molecule type" value="Genomic_DNA"/>
</dbReference>
<comment type="similarity">
    <text evidence="2">Belongs to the RNase H family.</text>
</comment>
<keyword evidence="5" id="KW-0479">Metal-binding</keyword>
<evidence type="ECO:0000256" key="6">
    <source>
        <dbReference type="ARBA" id="ARBA00022759"/>
    </source>
</evidence>
<dbReference type="GO" id="GO:0043137">
    <property type="term" value="P:DNA replication, removal of RNA primer"/>
    <property type="evidence" value="ECO:0007669"/>
    <property type="project" value="TreeGrafter"/>
</dbReference>
<dbReference type="AlphaFoldDB" id="A0A9N9LT51"/>
<feature type="domain" description="RNase H type-1" evidence="9">
    <location>
        <begin position="183"/>
        <end position="338"/>
    </location>
</feature>
<sequence>MSRLANNSKGLTPFALRQLYTACVTSIADYGSTIWWRGQAQFTTLLQKLQNLPIKKILGVFKTTPILPMEIESALPPPEVRLSSSLRMYTFRLLKLSPSHPVNHAIDKLLNTQATPRKKKPETPQLQRIHRSISNLYKLEDLEQIHHFHFPPWERETLYKVHISKLSKEEETKFHLRLLQNNSDNSIFIYTDASSTTTENSQGIGVGLSVISPQSNRIHYEKKVNIGPNKLVYNGEVEGATLALVYNGEVEGATLAVEYAAKHARPGIHFHIYSDNQAGLRRLKTTSDNPGQECQIRAITAARKAVSKGATTTIHWVPGHTDIPGNEKADKLAKAATTIQPSTQLTSFAMLGVKIRQTQNKEWRQKLTTPPRHTEPSTNQHSYRREFPWKILSKPCVPQGTKREIASAFYQLKLGHGYFKSYLHKLGHTTNNRCRCGRQETPTHLLLSCPETGDARKVLKRNLLKHHIREFTMKSLLHTAKGVEATLDFIRTTKIATRIWHTQRATEDENEDEDEEDEDEEV</sequence>
<keyword evidence="7" id="KW-0378">Hydrolase</keyword>
<dbReference type="EC" id="3.1.26.4" evidence="3"/>
<evidence type="ECO:0000256" key="1">
    <source>
        <dbReference type="ARBA" id="ARBA00000077"/>
    </source>
</evidence>
<evidence type="ECO:0000259" key="9">
    <source>
        <dbReference type="PROSITE" id="PS50879"/>
    </source>
</evidence>
<dbReference type="OrthoDB" id="3549410at2759"/>
<dbReference type="CDD" id="cd09276">
    <property type="entry name" value="Rnase_HI_RT_non_LTR"/>
    <property type="match status" value="1"/>
</dbReference>
<dbReference type="InterPro" id="IPR036397">
    <property type="entry name" value="RNaseH_sf"/>
</dbReference>
<feature type="region of interest" description="Disordered" evidence="8">
    <location>
        <begin position="502"/>
        <end position="522"/>
    </location>
</feature>
<evidence type="ECO:0000256" key="3">
    <source>
        <dbReference type="ARBA" id="ARBA00012180"/>
    </source>
</evidence>
<dbReference type="InterPro" id="IPR050092">
    <property type="entry name" value="RNase_H"/>
</dbReference>
<accession>A0A9N9LT51</accession>
<dbReference type="InterPro" id="IPR012337">
    <property type="entry name" value="RNaseH-like_sf"/>
</dbReference>
<evidence type="ECO:0000256" key="7">
    <source>
        <dbReference type="ARBA" id="ARBA00022801"/>
    </source>
</evidence>
<dbReference type="PANTHER" id="PTHR10642">
    <property type="entry name" value="RIBONUCLEASE H1"/>
    <property type="match status" value="1"/>
</dbReference>
<dbReference type="GO" id="GO:0004523">
    <property type="term" value="F:RNA-DNA hybrid ribonuclease activity"/>
    <property type="evidence" value="ECO:0007669"/>
    <property type="project" value="UniProtKB-EC"/>
</dbReference>
<keyword evidence="11" id="KW-1185">Reference proteome</keyword>
<evidence type="ECO:0000256" key="5">
    <source>
        <dbReference type="ARBA" id="ARBA00022723"/>
    </source>
</evidence>
<dbReference type="SUPFAM" id="SSF53098">
    <property type="entry name" value="Ribonuclease H-like"/>
    <property type="match status" value="1"/>
</dbReference>
<proteinExistence type="inferred from homology"/>
<evidence type="ECO:0000313" key="10">
    <source>
        <dbReference type="EMBL" id="CAG8979383.1"/>
    </source>
</evidence>